<feature type="compositionally biased region" description="Polar residues" evidence="1">
    <location>
        <begin position="17"/>
        <end position="27"/>
    </location>
</feature>
<feature type="region of interest" description="Disordered" evidence="1">
    <location>
        <begin position="248"/>
        <end position="319"/>
    </location>
</feature>
<proteinExistence type="predicted"/>
<keyword evidence="3" id="KW-1185">Reference proteome</keyword>
<dbReference type="AlphaFoldDB" id="M5E7P3"/>
<feature type="compositionally biased region" description="Low complexity" evidence="1">
    <location>
        <begin position="146"/>
        <end position="163"/>
    </location>
</feature>
<dbReference type="EMBL" id="LT671826">
    <property type="protein sequence ID" value="SHO79291.1"/>
    <property type="molecule type" value="Genomic_DNA"/>
</dbReference>
<dbReference type="OMA" id="GTHMSAR"/>
<reference evidence="3" key="1">
    <citation type="journal article" date="2017" name="Nucleic Acids Res.">
        <title>Proteogenomics produces comprehensive and highly accurate protein-coding gene annotation in a complete genome assembly of Malassezia sympodialis.</title>
        <authorList>
            <person name="Zhu Y."/>
            <person name="Engstroem P.G."/>
            <person name="Tellgren-Roth C."/>
            <person name="Baudo C.D."/>
            <person name="Kennell J.C."/>
            <person name="Sun S."/>
            <person name="Billmyre R.B."/>
            <person name="Schroeder M.S."/>
            <person name="Andersson A."/>
            <person name="Holm T."/>
            <person name="Sigurgeirsson B."/>
            <person name="Wu G."/>
            <person name="Sankaranarayanan S.R."/>
            <person name="Siddharthan R."/>
            <person name="Sanyal K."/>
            <person name="Lundeberg J."/>
            <person name="Nystedt B."/>
            <person name="Boekhout T."/>
            <person name="Dawson T.L. Jr."/>
            <person name="Heitman J."/>
            <person name="Scheynius A."/>
            <person name="Lehtioe J."/>
        </authorList>
    </citation>
    <scope>NUCLEOTIDE SEQUENCE [LARGE SCALE GENOMIC DNA]</scope>
    <source>
        <strain evidence="3">ATCC 42132</strain>
    </source>
</reference>
<evidence type="ECO:0000256" key="1">
    <source>
        <dbReference type="SAM" id="MobiDB-lite"/>
    </source>
</evidence>
<sequence>MVAPAPPVSTAPGGSLSMANDSSSKPSRSGEGGSFRLHAPGRIPLSPMRLGPGPVPSPSPHAGAASPLGTSAPTTSPLPLANELPDDPAQASQLVHLYAPPLAPAWSPVPSSMSRTLSGRTDEGSGPRGRAPTSPVPAAQADNGLRRPLSSPRSPSQALLSPLMRHRNAPRSPEPSIFERDIELCGSPHMRTPQEAIDTSVPTVLDGAADAIVGDTDLEIVAPRDGSHSSSPLASPDMRARRRLGGEPLIRGVSHDSWQPRAPRPGGHRRLLSEQSHVAASLPGMPPSPSAFSHAGSRRSTLLMPTTPGSRADSMAPSMSPSLSIDGAVIPEGQAAMVAHSLDGLADVIVHPASQASPAPVASPSPIESAGSMPASTSYFSLPPSADDARASGKFRYTLLDLPQPGSTLTPAGVERSHSFLSARSARAGAPGRRAWQARRPRSADSSEMPAPPLLQVQPDASLSSAAGSGERKRLSWMTYTDLVRDADEQVTDVSLG</sequence>
<evidence type="ECO:0000313" key="2">
    <source>
        <dbReference type="EMBL" id="SHO79291.1"/>
    </source>
</evidence>
<feature type="compositionally biased region" description="Polar residues" evidence="1">
    <location>
        <begin position="68"/>
        <end position="77"/>
    </location>
</feature>
<dbReference type="VEuPathDB" id="FungiDB:MSYG_3641"/>
<dbReference type="HOGENOM" id="CLU_548694_0_0_1"/>
<feature type="compositionally biased region" description="Polar residues" evidence="1">
    <location>
        <begin position="109"/>
        <end position="119"/>
    </location>
</feature>
<evidence type="ECO:0000313" key="3">
    <source>
        <dbReference type="Proteomes" id="UP000186303"/>
    </source>
</evidence>
<dbReference type="OrthoDB" id="2538032at2759"/>
<feature type="region of interest" description="Disordered" evidence="1">
    <location>
        <begin position="423"/>
        <end position="473"/>
    </location>
</feature>
<feature type="region of interest" description="Disordered" evidence="1">
    <location>
        <begin position="1"/>
        <end position="177"/>
    </location>
</feature>
<dbReference type="Proteomes" id="UP000186303">
    <property type="component" value="Chromosome 6"/>
</dbReference>
<feature type="compositionally biased region" description="Polar residues" evidence="1">
    <location>
        <begin position="298"/>
        <end position="309"/>
    </location>
</feature>
<gene>
    <name evidence="2" type="ORF">MSYG_3641</name>
</gene>
<name>M5E7P3_MALS4</name>
<accession>M5E7P3</accession>
<protein>
    <submittedName>
        <fullName evidence="2">Uncharacterized protein</fullName>
    </submittedName>
</protein>
<organism evidence="2 3">
    <name type="scientific">Malassezia sympodialis (strain ATCC 42132)</name>
    <name type="common">Atopic eczema-associated yeast</name>
    <dbReference type="NCBI Taxonomy" id="1230383"/>
    <lineage>
        <taxon>Eukaryota</taxon>
        <taxon>Fungi</taxon>
        <taxon>Dikarya</taxon>
        <taxon>Basidiomycota</taxon>
        <taxon>Ustilaginomycotina</taxon>
        <taxon>Malasseziomycetes</taxon>
        <taxon>Malasseziales</taxon>
        <taxon>Malasseziaceae</taxon>
        <taxon>Malassezia</taxon>
    </lineage>
</organism>
<feature type="compositionally biased region" description="Low complexity" evidence="1">
    <location>
        <begin position="423"/>
        <end position="435"/>
    </location>
</feature>
<dbReference type="KEGG" id="msym:MSY001_1202"/>
<dbReference type="RefSeq" id="XP_018739800.1">
    <property type="nucleotide sequence ID" value="XM_018886313.1"/>
</dbReference>